<dbReference type="Proteomes" id="UP000274601">
    <property type="component" value="Unassembled WGS sequence"/>
</dbReference>
<comment type="caution">
    <text evidence="1">The sequence shown here is derived from an EMBL/GenBank/DDBJ whole genome shotgun (WGS) entry which is preliminary data.</text>
</comment>
<organism evidence="1 2">
    <name type="scientific">Actinomadura pelletieri DSM 43383</name>
    <dbReference type="NCBI Taxonomy" id="1120940"/>
    <lineage>
        <taxon>Bacteria</taxon>
        <taxon>Bacillati</taxon>
        <taxon>Actinomycetota</taxon>
        <taxon>Actinomycetes</taxon>
        <taxon>Streptosporangiales</taxon>
        <taxon>Thermomonosporaceae</taxon>
        <taxon>Actinomadura</taxon>
    </lineage>
</organism>
<reference evidence="1 2" key="1">
    <citation type="submission" date="2018-10" db="EMBL/GenBank/DDBJ databases">
        <title>Genomic Encyclopedia of Archaeal and Bacterial Type Strains, Phase II (KMG-II): from individual species to whole genera.</title>
        <authorList>
            <person name="Goeker M."/>
        </authorList>
    </citation>
    <scope>NUCLEOTIDE SEQUENCE [LARGE SCALE GENOMIC DNA]</scope>
    <source>
        <strain evidence="1 2">DSM 43383</strain>
    </source>
</reference>
<protein>
    <submittedName>
        <fullName evidence="1">Uncharacterized protein</fullName>
    </submittedName>
</protein>
<gene>
    <name evidence="1" type="ORF">BZB76_0010</name>
</gene>
<evidence type="ECO:0000313" key="1">
    <source>
        <dbReference type="EMBL" id="RKS78593.1"/>
    </source>
</evidence>
<accession>A0A495QWW4</accession>
<dbReference type="AlphaFoldDB" id="A0A495QWW4"/>
<name>A0A495QWW4_9ACTN</name>
<sequence length="217" mass="23584">MPDTHLPTPAVWRGLPVPWVVRWTGEKVDPSLRLGWQEGRLAYRRELPTDRRFGALWYRNRTGRSGEPEFAEIHTGRQLACMTSGICQVCGGNAAETDGRIAWLLPGDEWPLLTNPTEPNLVPTPPTCRACWSLAASSCPHLRTVGSVPVTAAAAVPAAAHGDLYRLGQAAPCARNVMVPLTNHSALRRMLAKQLIVELRDIRAAGDRTSAQVPGSG</sequence>
<keyword evidence="2" id="KW-1185">Reference proteome</keyword>
<dbReference type="EMBL" id="RBWU01000001">
    <property type="protein sequence ID" value="RKS78593.1"/>
    <property type="molecule type" value="Genomic_DNA"/>
</dbReference>
<proteinExistence type="predicted"/>
<evidence type="ECO:0000313" key="2">
    <source>
        <dbReference type="Proteomes" id="UP000274601"/>
    </source>
</evidence>